<dbReference type="SUPFAM" id="SSF51161">
    <property type="entry name" value="Trimeric LpxA-like enzymes"/>
    <property type="match status" value="1"/>
</dbReference>
<dbReference type="PANTHER" id="PTHR43300">
    <property type="entry name" value="ACETYLTRANSFERASE"/>
    <property type="match status" value="1"/>
</dbReference>
<proteinExistence type="inferred from homology"/>
<dbReference type="Pfam" id="PF17836">
    <property type="entry name" value="PglD_N"/>
    <property type="match status" value="1"/>
</dbReference>
<protein>
    <submittedName>
        <fullName evidence="3">NeuD/PglB/VioB family sugar acetyltransferase</fullName>
    </submittedName>
</protein>
<dbReference type="CDD" id="cd03360">
    <property type="entry name" value="LbH_AT_putative"/>
    <property type="match status" value="1"/>
</dbReference>
<keyword evidence="4" id="KW-1185">Reference proteome</keyword>
<reference evidence="3 4" key="1">
    <citation type="submission" date="2024-09" db="EMBL/GenBank/DDBJ databases">
        <authorList>
            <person name="Sun Q."/>
            <person name="Mori K."/>
        </authorList>
    </citation>
    <scope>NUCLEOTIDE SEQUENCE [LARGE SCALE GENOMIC DNA]</scope>
    <source>
        <strain evidence="3 4">NCAIM B.02481</strain>
    </source>
</reference>
<comment type="similarity">
    <text evidence="1">Belongs to the transferase hexapeptide repeat family.</text>
</comment>
<evidence type="ECO:0000313" key="3">
    <source>
        <dbReference type="EMBL" id="MFC0604423.1"/>
    </source>
</evidence>
<evidence type="ECO:0000313" key="4">
    <source>
        <dbReference type="Proteomes" id="UP001589832"/>
    </source>
</evidence>
<dbReference type="PANTHER" id="PTHR43300:SF7">
    <property type="entry name" value="UDP-N-ACETYLBACILLOSAMINE N-ACETYLTRANSFERASE"/>
    <property type="match status" value="1"/>
</dbReference>
<dbReference type="Proteomes" id="UP001589832">
    <property type="component" value="Unassembled WGS sequence"/>
</dbReference>
<dbReference type="InterPro" id="IPR011004">
    <property type="entry name" value="Trimer_LpxA-like_sf"/>
</dbReference>
<gene>
    <name evidence="3" type="ORF">ACFFGA_07650</name>
</gene>
<accession>A0ABV6Q827</accession>
<dbReference type="Gene3D" id="3.40.50.20">
    <property type="match status" value="1"/>
</dbReference>
<dbReference type="EMBL" id="JBHLTQ010000003">
    <property type="protein sequence ID" value="MFC0604423.1"/>
    <property type="molecule type" value="Genomic_DNA"/>
</dbReference>
<name>A0ABV6Q827_9FLAO</name>
<feature type="domain" description="PglD N-terminal" evidence="2">
    <location>
        <begin position="22"/>
        <end position="101"/>
    </location>
</feature>
<dbReference type="NCBIfam" id="TIGR03570">
    <property type="entry name" value="NeuD_NnaD"/>
    <property type="match status" value="1"/>
</dbReference>
<sequence length="240" mass="25639">MTEVNAFMLKPMSKPNLLKMKNILIYGASGHAKMIVDIIQKNNNYNFIGFIDSYKSINQEVYGYKVIGNLELLPSLIKKFNIHGIVIGIGDNITRYRAYKNIVKIASSLEFVPIIHPNAILANDIVIPEGTVIMASAIVNANAKVGKFCLLNTKASLGHDSTMADFSSLASGATVSGNVSIGICSSISLSASVSQNLSIGHHTIIGAASLVLKSIGNYKLAYGVPINTIKERGLGVKNSA</sequence>
<evidence type="ECO:0000259" key="2">
    <source>
        <dbReference type="Pfam" id="PF17836"/>
    </source>
</evidence>
<comment type="caution">
    <text evidence="3">The sequence shown here is derived from an EMBL/GenBank/DDBJ whole genome shotgun (WGS) entry which is preliminary data.</text>
</comment>
<dbReference type="InterPro" id="IPR050179">
    <property type="entry name" value="Trans_hexapeptide_repeat"/>
</dbReference>
<dbReference type="InterPro" id="IPR020019">
    <property type="entry name" value="AcTrfase_PglD-like"/>
</dbReference>
<dbReference type="InterPro" id="IPR041561">
    <property type="entry name" value="PglD_N"/>
</dbReference>
<evidence type="ECO:0000256" key="1">
    <source>
        <dbReference type="ARBA" id="ARBA00007274"/>
    </source>
</evidence>
<organism evidence="3 4">
    <name type="scientific">Winogradskyella pulchriflava</name>
    <dbReference type="NCBI Taxonomy" id="1110688"/>
    <lineage>
        <taxon>Bacteria</taxon>
        <taxon>Pseudomonadati</taxon>
        <taxon>Bacteroidota</taxon>
        <taxon>Flavobacteriia</taxon>
        <taxon>Flavobacteriales</taxon>
        <taxon>Flavobacteriaceae</taxon>
        <taxon>Winogradskyella</taxon>
    </lineage>
</organism>
<dbReference type="RefSeq" id="WP_386062009.1">
    <property type="nucleotide sequence ID" value="NZ_JBHLTQ010000003.1"/>
</dbReference>
<dbReference type="Gene3D" id="2.160.10.10">
    <property type="entry name" value="Hexapeptide repeat proteins"/>
    <property type="match status" value="1"/>
</dbReference>